<dbReference type="OrthoDB" id="342281at2759"/>
<protein>
    <submittedName>
        <fullName evidence="3">Uncharacterized protein</fullName>
    </submittedName>
</protein>
<sequence>MERPSGSSRAVSRRQSRQLPDQEDDFSDHDVMENGDQTIHSRNLINNNNSTLRFDDKPEHLYDKEDNEQKTKPDENTKPVAIKFSYKFVCICFCFLAVLGILMSVLADFHNQKSVKCDGHQSEKLIEQALRHWDADKIGIPDYALESAGGQIHSSYHSATFANGAPQVLAFGVPLWYDVKTPRVIIQVGVLKS</sequence>
<dbReference type="GO" id="GO:0043495">
    <property type="term" value="F:protein-membrane adaptor activity"/>
    <property type="evidence" value="ECO:0007669"/>
    <property type="project" value="TreeGrafter"/>
</dbReference>
<gene>
    <name evidence="3" type="ORF">OS493_017888</name>
</gene>
<feature type="compositionally biased region" description="Basic and acidic residues" evidence="1">
    <location>
        <begin position="53"/>
        <end position="75"/>
    </location>
</feature>
<keyword evidence="4" id="KW-1185">Reference proteome</keyword>
<dbReference type="Gene3D" id="2.60.120.260">
    <property type="entry name" value="Galactose-binding domain-like"/>
    <property type="match status" value="1"/>
</dbReference>
<keyword evidence="2" id="KW-1133">Transmembrane helix</keyword>
<dbReference type="PANTHER" id="PTHR12911:SF8">
    <property type="entry name" value="KLAROID PROTEIN-RELATED"/>
    <property type="match status" value="1"/>
</dbReference>
<dbReference type="GO" id="GO:0034993">
    <property type="term" value="C:meiotic nuclear membrane microtubule tethering complex"/>
    <property type="evidence" value="ECO:0007669"/>
    <property type="project" value="TreeGrafter"/>
</dbReference>
<reference evidence="3" key="1">
    <citation type="submission" date="2023-01" db="EMBL/GenBank/DDBJ databases">
        <title>Genome assembly of the deep-sea coral Lophelia pertusa.</title>
        <authorList>
            <person name="Herrera S."/>
            <person name="Cordes E."/>
        </authorList>
    </citation>
    <scope>NUCLEOTIDE SEQUENCE</scope>
    <source>
        <strain evidence="3">USNM1676648</strain>
        <tissue evidence="3">Polyp</tissue>
    </source>
</reference>
<accession>A0A9W9YZY5</accession>
<dbReference type="AlphaFoldDB" id="A0A9W9YZY5"/>
<evidence type="ECO:0000313" key="4">
    <source>
        <dbReference type="Proteomes" id="UP001163046"/>
    </source>
</evidence>
<feature type="compositionally biased region" description="Low complexity" evidence="1">
    <location>
        <begin position="1"/>
        <end position="10"/>
    </location>
</feature>
<keyword evidence="2" id="KW-0812">Transmembrane</keyword>
<dbReference type="EMBL" id="MU826835">
    <property type="protein sequence ID" value="KAJ7372617.1"/>
    <property type="molecule type" value="Genomic_DNA"/>
</dbReference>
<feature type="compositionally biased region" description="Polar residues" evidence="1">
    <location>
        <begin position="35"/>
        <end position="52"/>
    </location>
</feature>
<name>A0A9W9YZY5_9CNID</name>
<organism evidence="3 4">
    <name type="scientific">Desmophyllum pertusum</name>
    <dbReference type="NCBI Taxonomy" id="174260"/>
    <lineage>
        <taxon>Eukaryota</taxon>
        <taxon>Metazoa</taxon>
        <taxon>Cnidaria</taxon>
        <taxon>Anthozoa</taxon>
        <taxon>Hexacorallia</taxon>
        <taxon>Scleractinia</taxon>
        <taxon>Caryophylliina</taxon>
        <taxon>Caryophylliidae</taxon>
        <taxon>Desmophyllum</taxon>
    </lineage>
</organism>
<feature type="transmembrane region" description="Helical" evidence="2">
    <location>
        <begin position="88"/>
        <end position="107"/>
    </location>
</feature>
<evidence type="ECO:0000313" key="3">
    <source>
        <dbReference type="EMBL" id="KAJ7372617.1"/>
    </source>
</evidence>
<evidence type="ECO:0000256" key="1">
    <source>
        <dbReference type="SAM" id="MobiDB-lite"/>
    </source>
</evidence>
<keyword evidence="2" id="KW-0472">Membrane</keyword>
<dbReference type="Proteomes" id="UP001163046">
    <property type="component" value="Unassembled WGS sequence"/>
</dbReference>
<dbReference type="PANTHER" id="PTHR12911">
    <property type="entry name" value="SAD1/UNC-84-LIKE PROTEIN-RELATED"/>
    <property type="match status" value="1"/>
</dbReference>
<comment type="caution">
    <text evidence="3">The sequence shown here is derived from an EMBL/GenBank/DDBJ whole genome shotgun (WGS) entry which is preliminary data.</text>
</comment>
<proteinExistence type="predicted"/>
<evidence type="ECO:0000256" key="2">
    <source>
        <dbReference type="SAM" id="Phobius"/>
    </source>
</evidence>
<feature type="region of interest" description="Disordered" evidence="1">
    <location>
        <begin position="1"/>
        <end position="75"/>
    </location>
</feature>
<dbReference type="InterPro" id="IPR045119">
    <property type="entry name" value="SUN1-5"/>
</dbReference>